<evidence type="ECO:0000259" key="4">
    <source>
        <dbReference type="Pfam" id="PF02769"/>
    </source>
</evidence>
<dbReference type="GO" id="GO:0051604">
    <property type="term" value="P:protein maturation"/>
    <property type="evidence" value="ECO:0007669"/>
    <property type="project" value="TreeGrafter"/>
</dbReference>
<reference evidence="6 7" key="2">
    <citation type="journal article" date="2013" name="PLoS ONE">
        <title>INDIGO - INtegrated Data Warehouse of MIcrobial GenOmes with Examples from the Red Sea Extremophiles.</title>
        <authorList>
            <person name="Alam I."/>
            <person name="Antunes A."/>
            <person name="Kamau A.A."/>
            <person name="Ba Alawi W."/>
            <person name="Kalkatawi M."/>
            <person name="Stingl U."/>
            <person name="Bajic V.B."/>
        </authorList>
    </citation>
    <scope>NUCLEOTIDE SEQUENCE [LARGE SCALE GENOMIC DNA]</scope>
    <source>
        <strain evidence="6 7">SARL4B</strain>
    </source>
</reference>
<reference evidence="5 8" key="3">
    <citation type="journal article" date="2014" name="Environ. Microbiol.">
        <title>Halorhabdus tiamatea: proteogenomics and glycosidase activity measurements identify the first cultivated euryarchaeon from a deep-sea anoxic brine lake as potential polysaccharide degrader.</title>
        <authorList>
            <person name="Werner J."/>
            <person name="Ferrer M."/>
            <person name="Michel G."/>
            <person name="Mann A.J."/>
            <person name="Huang S."/>
            <person name="Juarez S."/>
            <person name="Ciordia S."/>
            <person name="Albar J.P."/>
            <person name="Alcaide M."/>
            <person name="La Cono V."/>
            <person name="Yakimov M.M."/>
            <person name="Antunes A."/>
            <person name="Taborda M."/>
            <person name="Da Costa M.S."/>
            <person name="Amann R.I."/>
            <person name="Gloeckner F.O."/>
            <person name="Golyshina O.V."/>
            <person name="Golyshin P.N."/>
            <person name="Teeling H."/>
        </authorList>
    </citation>
    <scope>NUCLEOTIDE SEQUENCE [LARGE SCALE GENOMIC DNA]</scope>
    <source>
        <strain evidence="8">SARL4B</strain>
        <strain evidence="5">Type strain: SARL4B</strain>
    </source>
</reference>
<evidence type="ECO:0000313" key="5">
    <source>
        <dbReference type="EMBL" id="CCQ34701.1"/>
    </source>
</evidence>
<dbReference type="AlphaFoldDB" id="F7PQP6"/>
<accession>F7PQP6</accession>
<evidence type="ECO:0000313" key="8">
    <source>
        <dbReference type="Proteomes" id="UP000015381"/>
    </source>
</evidence>
<keyword evidence="8" id="KW-1185">Reference proteome</keyword>
<dbReference type="GeneID" id="23798863"/>
<dbReference type="RefSeq" id="WP_008528474.1">
    <property type="nucleotide sequence ID" value="NC_021921.1"/>
</dbReference>
<comment type="similarity">
    <text evidence="1">Belongs to the HypE family.</text>
</comment>
<protein>
    <submittedName>
        <fullName evidence="6">Hydrogenase expression-formation protein</fullName>
        <ecNumber evidence="6">2.7.9.3</ecNumber>
    </submittedName>
    <submittedName>
        <fullName evidence="5">Hydrogenase expression/formation protein HypE family protein</fullName>
    </submittedName>
</protein>
<dbReference type="KEGG" id="hti:HTIA_2595"/>
<dbReference type="EMBL" id="HF571520">
    <property type="protein sequence ID" value="CCQ34701.1"/>
    <property type="molecule type" value="Genomic_DNA"/>
</dbReference>
<dbReference type="STRING" id="1033806.HTIA_2595"/>
<dbReference type="Proteomes" id="UP000015381">
    <property type="component" value="Chromosome I"/>
</dbReference>
<dbReference type="Gene3D" id="3.90.650.10">
    <property type="entry name" value="PurM-like C-terminal domain"/>
    <property type="match status" value="1"/>
</dbReference>
<dbReference type="Gene3D" id="3.30.1330.10">
    <property type="entry name" value="PurM-like, N-terminal domain"/>
    <property type="match status" value="1"/>
</dbReference>
<feature type="domain" description="PurM-like N-terminal" evidence="3">
    <location>
        <begin position="36"/>
        <end position="139"/>
    </location>
</feature>
<dbReference type="InterPro" id="IPR036676">
    <property type="entry name" value="PurM-like_C_sf"/>
</dbReference>
<gene>
    <name evidence="6" type="primary">hypE</name>
    <name evidence="6" type="ORF">HLRTI_003312</name>
    <name evidence="5" type="ORF">HTIA_2595</name>
</gene>
<dbReference type="InterPro" id="IPR010918">
    <property type="entry name" value="PurM-like_C_dom"/>
</dbReference>
<dbReference type="PANTHER" id="PTHR30303:SF4">
    <property type="entry name" value="HYDROGENASE EXPRESSION_FORMATION PROTEIN HYPE"/>
    <property type="match status" value="1"/>
</dbReference>
<dbReference type="SUPFAM" id="SSF55326">
    <property type="entry name" value="PurM N-terminal domain-like"/>
    <property type="match status" value="1"/>
</dbReference>
<dbReference type="EMBL" id="AFNT02000060">
    <property type="protein sequence ID" value="ERJ04719.1"/>
    <property type="molecule type" value="Genomic_DNA"/>
</dbReference>
<dbReference type="InterPro" id="IPR011854">
    <property type="entry name" value="HypE"/>
</dbReference>
<feature type="region of interest" description="Disordered" evidence="2">
    <location>
        <begin position="319"/>
        <end position="340"/>
    </location>
</feature>
<dbReference type="InterPro" id="IPR036921">
    <property type="entry name" value="PurM-like_N_sf"/>
</dbReference>
<dbReference type="PIRSF" id="PIRSF005644">
    <property type="entry name" value="Hdrgns_mtr_HypE"/>
    <property type="match status" value="1"/>
</dbReference>
<evidence type="ECO:0000313" key="6">
    <source>
        <dbReference type="EMBL" id="ERJ04719.1"/>
    </source>
</evidence>
<dbReference type="PATRIC" id="fig|1033806.12.peg.2582"/>
<reference evidence="6 7" key="1">
    <citation type="journal article" date="2011" name="J. Bacteriol.">
        <title>Genome sequence of Halorhabdus tiamatea, the first archaeon isolated from a deep-sea anoxic brine lake.</title>
        <authorList>
            <person name="Antunes A."/>
            <person name="Alam I."/>
            <person name="Bajic V.B."/>
            <person name="Stingl U."/>
        </authorList>
    </citation>
    <scope>NUCLEOTIDE SEQUENCE [LARGE SCALE GENOMIC DNA]</scope>
    <source>
        <strain evidence="6 7">SARL4B</strain>
    </source>
</reference>
<evidence type="ECO:0000259" key="3">
    <source>
        <dbReference type="Pfam" id="PF00586"/>
    </source>
</evidence>
<dbReference type="EC" id="2.7.9.3" evidence="6"/>
<dbReference type="GO" id="GO:0004756">
    <property type="term" value="F:selenide, water dikinase activity"/>
    <property type="evidence" value="ECO:0007669"/>
    <property type="project" value="UniProtKB-EC"/>
</dbReference>
<keyword evidence="6" id="KW-0808">Transferase</keyword>
<dbReference type="Pfam" id="PF02769">
    <property type="entry name" value="AIRS_C"/>
    <property type="match status" value="1"/>
</dbReference>
<proteinExistence type="inferred from homology"/>
<name>F7PQP6_9EURY</name>
<dbReference type="SUPFAM" id="SSF56042">
    <property type="entry name" value="PurM C-terminal domain-like"/>
    <property type="match status" value="1"/>
</dbReference>
<evidence type="ECO:0000313" key="7">
    <source>
        <dbReference type="Proteomes" id="UP000003861"/>
    </source>
</evidence>
<dbReference type="HOGENOM" id="CLU_041631_1_0_2"/>
<evidence type="ECO:0000256" key="1">
    <source>
        <dbReference type="ARBA" id="ARBA00006243"/>
    </source>
</evidence>
<dbReference type="PANTHER" id="PTHR30303">
    <property type="entry name" value="HYDROGENASE ISOENZYMES FORMATION PROTEIN HYPE"/>
    <property type="match status" value="1"/>
</dbReference>
<evidence type="ECO:0000256" key="2">
    <source>
        <dbReference type="SAM" id="MobiDB-lite"/>
    </source>
</evidence>
<organism evidence="6 7">
    <name type="scientific">Halorhabdus tiamatea SARL4B</name>
    <dbReference type="NCBI Taxonomy" id="1033806"/>
    <lineage>
        <taxon>Archaea</taxon>
        <taxon>Methanobacteriati</taxon>
        <taxon>Methanobacteriota</taxon>
        <taxon>Stenosarchaea group</taxon>
        <taxon>Halobacteria</taxon>
        <taxon>Halobacteriales</taxon>
        <taxon>Haloarculaceae</taxon>
        <taxon>Halorhabdus</taxon>
    </lineage>
</organism>
<feature type="domain" description="PurM-like C-terminal" evidence="4">
    <location>
        <begin position="158"/>
        <end position="310"/>
    </location>
</feature>
<dbReference type="Pfam" id="PF00586">
    <property type="entry name" value="AIRS"/>
    <property type="match status" value="1"/>
</dbReference>
<dbReference type="eggNOG" id="arCOG00636">
    <property type="taxonomic scope" value="Archaea"/>
</dbReference>
<dbReference type="OrthoDB" id="31494at2157"/>
<dbReference type="InterPro" id="IPR016188">
    <property type="entry name" value="PurM-like_N"/>
</dbReference>
<dbReference type="Proteomes" id="UP000003861">
    <property type="component" value="Unassembled WGS sequence"/>
</dbReference>
<sequence length="340" mass="34371">MPERGKIDTETFDAVIASNLGADRKDVEIGPQHGVDFGVLSIDDSALVVATDPISILPSLGFERAGRLALDIVLTDVAVSGVAPTHATVSLSLPTEMTDGELERTWRGMADHAADLGVSIVSGHTARYEGVEYSWVGGATALGVGDPDDVVRPDGANPGDAIVLATGPGAETAGLFATLFPDALDLPAETVATAQERVADILGVADATTASAAGDLSAMHDATEGGVLGGMAEMATGGGVQFVVERDRAPVQPGVHAVCDAIDVDPWTVTSAGSLIVTAPPAAAEAVVAALESRGTPAAIVGSVQAAGEQQSGVVLDGERVEPPASDPAWDAMARLQQSE</sequence>